<feature type="transmembrane region" description="Helical" evidence="8">
    <location>
        <begin position="164"/>
        <end position="189"/>
    </location>
</feature>
<dbReference type="Pfam" id="PF01545">
    <property type="entry name" value="Cation_efflux"/>
    <property type="match status" value="1"/>
</dbReference>
<dbReference type="GO" id="GO:0005385">
    <property type="term" value="F:zinc ion transmembrane transporter activity"/>
    <property type="evidence" value="ECO:0007669"/>
    <property type="project" value="TreeGrafter"/>
</dbReference>
<comment type="similarity">
    <text evidence="2">Belongs to the cation diffusion facilitator (CDF) transporter (TC 2.A.4) family. SLC30A subfamily.</text>
</comment>
<keyword evidence="3" id="KW-0813">Transport</keyword>
<evidence type="ECO:0000256" key="1">
    <source>
        <dbReference type="ARBA" id="ARBA00004141"/>
    </source>
</evidence>
<dbReference type="PANTHER" id="PTHR11562">
    <property type="entry name" value="CATION EFFLUX PROTEIN/ ZINC TRANSPORTER"/>
    <property type="match status" value="1"/>
</dbReference>
<dbReference type="AlphaFoldDB" id="A0A8J3WNS3"/>
<name>A0A8J3WNS3_9ACTN</name>
<dbReference type="RefSeq" id="WP_204066935.1">
    <property type="nucleotide sequence ID" value="NZ_BOOJ01000047.1"/>
</dbReference>
<evidence type="ECO:0000256" key="4">
    <source>
        <dbReference type="ARBA" id="ARBA00022692"/>
    </source>
</evidence>
<dbReference type="SUPFAM" id="SSF161111">
    <property type="entry name" value="Cation efflux protein transmembrane domain-like"/>
    <property type="match status" value="1"/>
</dbReference>
<keyword evidence="7 8" id="KW-0472">Membrane</keyword>
<feature type="transmembrane region" description="Helical" evidence="8">
    <location>
        <begin position="28"/>
        <end position="49"/>
    </location>
</feature>
<comment type="subcellular location">
    <subcellularLocation>
        <location evidence="1">Membrane</location>
        <topology evidence="1">Multi-pass membrane protein</topology>
    </subcellularLocation>
</comment>
<evidence type="ECO:0000256" key="7">
    <source>
        <dbReference type="ARBA" id="ARBA00023136"/>
    </source>
</evidence>
<keyword evidence="6" id="KW-0406">Ion transport</keyword>
<dbReference type="NCBIfam" id="TIGR01297">
    <property type="entry name" value="CDF"/>
    <property type="match status" value="1"/>
</dbReference>
<evidence type="ECO:0000313" key="12">
    <source>
        <dbReference type="Proteomes" id="UP000619788"/>
    </source>
</evidence>
<evidence type="ECO:0000256" key="8">
    <source>
        <dbReference type="SAM" id="Phobius"/>
    </source>
</evidence>
<dbReference type="Pfam" id="PF16916">
    <property type="entry name" value="ZT_dimer"/>
    <property type="match status" value="1"/>
</dbReference>
<keyword evidence="12" id="KW-1185">Reference proteome</keyword>
<evidence type="ECO:0000259" key="10">
    <source>
        <dbReference type="Pfam" id="PF16916"/>
    </source>
</evidence>
<evidence type="ECO:0000256" key="3">
    <source>
        <dbReference type="ARBA" id="ARBA00022448"/>
    </source>
</evidence>
<feature type="transmembrane region" description="Helical" evidence="8">
    <location>
        <begin position="195"/>
        <end position="214"/>
    </location>
</feature>
<reference evidence="11 12" key="1">
    <citation type="submission" date="2021-01" db="EMBL/GenBank/DDBJ databases">
        <title>Whole genome shotgun sequence of Planobispora siamensis NBRC 107568.</title>
        <authorList>
            <person name="Komaki H."/>
            <person name="Tamura T."/>
        </authorList>
    </citation>
    <scope>NUCLEOTIDE SEQUENCE [LARGE SCALE GENOMIC DNA]</scope>
    <source>
        <strain evidence="11 12">NBRC 107568</strain>
    </source>
</reference>
<evidence type="ECO:0000259" key="9">
    <source>
        <dbReference type="Pfam" id="PF01545"/>
    </source>
</evidence>
<feature type="domain" description="Cation efflux protein cytoplasmic" evidence="10">
    <location>
        <begin position="226"/>
        <end position="303"/>
    </location>
</feature>
<dbReference type="InterPro" id="IPR050681">
    <property type="entry name" value="CDF/SLC30A"/>
</dbReference>
<protein>
    <submittedName>
        <fullName evidence="11">Cation transporter</fullName>
    </submittedName>
</protein>
<evidence type="ECO:0000313" key="11">
    <source>
        <dbReference type="EMBL" id="GIH94817.1"/>
    </source>
</evidence>
<keyword evidence="5 8" id="KW-1133">Transmembrane helix</keyword>
<evidence type="ECO:0000256" key="6">
    <source>
        <dbReference type="ARBA" id="ARBA00023065"/>
    </source>
</evidence>
<dbReference type="InterPro" id="IPR027469">
    <property type="entry name" value="Cation_efflux_TMD_sf"/>
</dbReference>
<organism evidence="11 12">
    <name type="scientific">Planobispora siamensis</name>
    <dbReference type="NCBI Taxonomy" id="936338"/>
    <lineage>
        <taxon>Bacteria</taxon>
        <taxon>Bacillati</taxon>
        <taxon>Actinomycetota</taxon>
        <taxon>Actinomycetes</taxon>
        <taxon>Streptosporangiales</taxon>
        <taxon>Streptosporangiaceae</taxon>
        <taxon>Planobispora</taxon>
    </lineage>
</organism>
<feature type="transmembrane region" description="Helical" evidence="8">
    <location>
        <begin position="134"/>
        <end position="152"/>
    </location>
</feature>
<evidence type="ECO:0000256" key="5">
    <source>
        <dbReference type="ARBA" id="ARBA00022989"/>
    </source>
</evidence>
<sequence>MGANHSHGHGHGHGHGHLTGAGRHRGRLAGVLAITGGVMLLQFAGALVSDSVALLADAGHMLTDTAGVALALVAITLAGRPATPRWTFGLARAEILAAAVNAAVLFGLGAYVLYEAVTRLTLARPPEIAAGSMLVFGVIGLVGNLFSMLLLVRVRGESLNMRGAFLEVATDTLTSLGVIIAALVAWLTGFTRADSIVAVLIGLLIVPRALRLLYSAVNVLLEATPAHIDLEEVRAHIMGVPHVRGVHDLHAWTLTSGMAVLTAHVVVEEECFADGHAPQMLDALQECLSGHFDLRHSTFQLEPPTHVQHEQPAHA</sequence>
<dbReference type="PANTHER" id="PTHR11562:SF17">
    <property type="entry name" value="RE54080P-RELATED"/>
    <property type="match status" value="1"/>
</dbReference>
<keyword evidence="4 8" id="KW-0812">Transmembrane</keyword>
<dbReference type="GO" id="GO:0005886">
    <property type="term" value="C:plasma membrane"/>
    <property type="evidence" value="ECO:0007669"/>
    <property type="project" value="TreeGrafter"/>
</dbReference>
<feature type="domain" description="Cation efflux protein transmembrane" evidence="9">
    <location>
        <begin position="32"/>
        <end position="221"/>
    </location>
</feature>
<evidence type="ECO:0000256" key="2">
    <source>
        <dbReference type="ARBA" id="ARBA00008873"/>
    </source>
</evidence>
<gene>
    <name evidence="11" type="ORF">Psi01_54470</name>
</gene>
<dbReference type="InterPro" id="IPR036837">
    <property type="entry name" value="Cation_efflux_CTD_sf"/>
</dbReference>
<dbReference type="Gene3D" id="1.20.1510.10">
    <property type="entry name" value="Cation efflux protein transmembrane domain"/>
    <property type="match status" value="1"/>
</dbReference>
<accession>A0A8J3WNS3</accession>
<dbReference type="InterPro" id="IPR002524">
    <property type="entry name" value="Cation_efflux"/>
</dbReference>
<feature type="transmembrane region" description="Helical" evidence="8">
    <location>
        <begin position="95"/>
        <end position="114"/>
    </location>
</feature>
<dbReference type="InterPro" id="IPR058533">
    <property type="entry name" value="Cation_efflux_TM"/>
</dbReference>
<dbReference type="SUPFAM" id="SSF160240">
    <property type="entry name" value="Cation efflux protein cytoplasmic domain-like"/>
    <property type="match status" value="1"/>
</dbReference>
<proteinExistence type="inferred from homology"/>
<dbReference type="Proteomes" id="UP000619788">
    <property type="component" value="Unassembled WGS sequence"/>
</dbReference>
<feature type="transmembrane region" description="Helical" evidence="8">
    <location>
        <begin position="61"/>
        <end position="83"/>
    </location>
</feature>
<comment type="caution">
    <text evidence="11">The sequence shown here is derived from an EMBL/GenBank/DDBJ whole genome shotgun (WGS) entry which is preliminary data.</text>
</comment>
<dbReference type="EMBL" id="BOOJ01000047">
    <property type="protein sequence ID" value="GIH94817.1"/>
    <property type="molecule type" value="Genomic_DNA"/>
</dbReference>
<dbReference type="InterPro" id="IPR027470">
    <property type="entry name" value="Cation_efflux_CTD"/>
</dbReference>